<evidence type="ECO:0000313" key="4">
    <source>
        <dbReference type="Proteomes" id="UP001247754"/>
    </source>
</evidence>
<name>A0ABU1F6X1_9RHOB</name>
<reference evidence="3 4" key="1">
    <citation type="submission" date="2023-09" db="EMBL/GenBank/DDBJ databases">
        <title>Xinfangfangia sedmenti sp. nov., isolated the sedment.</title>
        <authorList>
            <person name="Xu L."/>
        </authorList>
    </citation>
    <scope>NUCLEOTIDE SEQUENCE [LARGE SCALE GENOMIC DNA]</scope>
    <source>
        <strain evidence="3 4">LG-4</strain>
    </source>
</reference>
<evidence type="ECO:0000313" key="3">
    <source>
        <dbReference type="EMBL" id="MDR5652388.1"/>
    </source>
</evidence>
<accession>A0ABU1F6X1</accession>
<comment type="caution">
    <text evidence="3">The sequence shown here is derived from an EMBL/GenBank/DDBJ whole genome shotgun (WGS) entry which is preliminary data.</text>
</comment>
<dbReference type="SUPFAM" id="SSF51658">
    <property type="entry name" value="Xylose isomerase-like"/>
    <property type="match status" value="1"/>
</dbReference>
<keyword evidence="1" id="KW-0413">Isomerase</keyword>
<dbReference type="InterPro" id="IPR050417">
    <property type="entry name" value="Sugar_Epim/Isomerase"/>
</dbReference>
<dbReference type="PANTHER" id="PTHR43489:SF6">
    <property type="entry name" value="HYDROXYPYRUVATE ISOMERASE-RELATED"/>
    <property type="match status" value="1"/>
</dbReference>
<gene>
    <name evidence="3" type="ORF">RGD00_07225</name>
</gene>
<dbReference type="Gene3D" id="3.20.20.150">
    <property type="entry name" value="Divalent-metal-dependent TIM barrel enzymes"/>
    <property type="match status" value="1"/>
</dbReference>
<sequence length="238" mass="24513">MPLPDAVAAARRAGFDAVECHFPYDTPPADLAAAGLPVISLNTPPGDRAAGEFGLAAVPGRIAAARAGIAQAVDYAVAAGAGAVHVMAGYSQGAAGAEDTFRANLAHACDLAAPQGLTVLIEPLNPHDAPGYHLASLDHALSIIAAVGRANLRLMYDCYHIARIHGDVGAAFARTRDVVGHVQFAGVPDRGEPDTGTVDYRTLLPALRWHGPFGAEYRPRGGDTLAGLGWLGAFRALA</sequence>
<dbReference type="Pfam" id="PF01261">
    <property type="entry name" value="AP_endonuc_2"/>
    <property type="match status" value="1"/>
</dbReference>
<protein>
    <submittedName>
        <fullName evidence="3">TIM barrel protein</fullName>
    </submittedName>
</protein>
<dbReference type="PANTHER" id="PTHR43489">
    <property type="entry name" value="ISOMERASE"/>
    <property type="match status" value="1"/>
</dbReference>
<dbReference type="PIRSF" id="PIRSF006241">
    <property type="entry name" value="HyI"/>
    <property type="match status" value="1"/>
</dbReference>
<dbReference type="InterPro" id="IPR013022">
    <property type="entry name" value="Xyl_isomerase-like_TIM-brl"/>
</dbReference>
<organism evidence="3 4">
    <name type="scientific">Ruixingdingia sedimenti</name>
    <dbReference type="NCBI Taxonomy" id="3073604"/>
    <lineage>
        <taxon>Bacteria</taxon>
        <taxon>Pseudomonadati</taxon>
        <taxon>Pseudomonadota</taxon>
        <taxon>Alphaproteobacteria</taxon>
        <taxon>Rhodobacterales</taxon>
        <taxon>Paracoccaceae</taxon>
        <taxon>Ruixingdingia</taxon>
    </lineage>
</organism>
<dbReference type="Proteomes" id="UP001247754">
    <property type="component" value="Unassembled WGS sequence"/>
</dbReference>
<dbReference type="RefSeq" id="WP_310456638.1">
    <property type="nucleotide sequence ID" value="NZ_JAVKPH010000006.1"/>
</dbReference>
<dbReference type="InterPro" id="IPR036237">
    <property type="entry name" value="Xyl_isomerase-like_sf"/>
</dbReference>
<dbReference type="EMBL" id="JAVKPH010000006">
    <property type="protein sequence ID" value="MDR5652388.1"/>
    <property type="molecule type" value="Genomic_DNA"/>
</dbReference>
<evidence type="ECO:0000256" key="1">
    <source>
        <dbReference type="ARBA" id="ARBA00023235"/>
    </source>
</evidence>
<dbReference type="InterPro" id="IPR026040">
    <property type="entry name" value="HyI-like"/>
</dbReference>
<keyword evidence="4" id="KW-1185">Reference proteome</keyword>
<proteinExistence type="predicted"/>
<feature type="domain" description="Xylose isomerase-like TIM barrel" evidence="2">
    <location>
        <begin position="7"/>
        <end position="231"/>
    </location>
</feature>
<evidence type="ECO:0000259" key="2">
    <source>
        <dbReference type="Pfam" id="PF01261"/>
    </source>
</evidence>